<dbReference type="InterPro" id="IPR050093">
    <property type="entry name" value="ABC_SmlMolc_Importer"/>
</dbReference>
<dbReference type="InterPro" id="IPR017871">
    <property type="entry name" value="ABC_transporter-like_CS"/>
</dbReference>
<dbReference type="EMBL" id="CP041348">
    <property type="protein sequence ID" value="QHC37142.1"/>
    <property type="molecule type" value="Genomic_DNA"/>
</dbReference>
<name>A0A857FSE7_KOMXY</name>
<keyword evidence="1" id="KW-0813">Transport</keyword>
<dbReference type="AlphaFoldDB" id="A0A857FSE7"/>
<evidence type="ECO:0000256" key="2">
    <source>
        <dbReference type="ARBA" id="ARBA00022741"/>
    </source>
</evidence>
<dbReference type="GO" id="GO:0005524">
    <property type="term" value="F:ATP binding"/>
    <property type="evidence" value="ECO:0007669"/>
    <property type="project" value="UniProtKB-KW"/>
</dbReference>
<dbReference type="Proteomes" id="UP000464674">
    <property type="component" value="Chromosome"/>
</dbReference>
<evidence type="ECO:0000259" key="4">
    <source>
        <dbReference type="PROSITE" id="PS50893"/>
    </source>
</evidence>
<dbReference type="InterPro" id="IPR027417">
    <property type="entry name" value="P-loop_NTPase"/>
</dbReference>
<reference evidence="5 6" key="1">
    <citation type="journal article" date="2020" name="Carbohydr. Polym.">
        <title>Characterization and optimization of production of bacterial cellulose from strain CGMCC 17276 based on whole-genome analysis.</title>
        <authorList>
            <person name="Lu T."/>
            <person name="Gao H."/>
            <person name="Liao B."/>
            <person name="Wu J."/>
            <person name="Zhang W."/>
            <person name="Huang J."/>
            <person name="Liu M."/>
            <person name="Huang J."/>
            <person name="Chang Z."/>
            <person name="Jin M."/>
            <person name="Yi Z."/>
            <person name="Jiang D."/>
        </authorList>
    </citation>
    <scope>NUCLEOTIDE SEQUENCE [LARGE SCALE GENOMIC DNA]</scope>
    <source>
        <strain evidence="5 6">CGMCC 17276</strain>
    </source>
</reference>
<evidence type="ECO:0000313" key="5">
    <source>
        <dbReference type="EMBL" id="QHC37142.1"/>
    </source>
</evidence>
<dbReference type="PANTHER" id="PTHR42781">
    <property type="entry name" value="SPERMIDINE/PUTRESCINE IMPORT ATP-BINDING PROTEIN POTA"/>
    <property type="match status" value="1"/>
</dbReference>
<dbReference type="PROSITE" id="PS50893">
    <property type="entry name" value="ABC_TRANSPORTER_2"/>
    <property type="match status" value="1"/>
</dbReference>
<organism evidence="5 6">
    <name type="scientific">Komagataeibacter xylinus</name>
    <name type="common">Gluconacetobacter xylinus</name>
    <dbReference type="NCBI Taxonomy" id="28448"/>
    <lineage>
        <taxon>Bacteria</taxon>
        <taxon>Pseudomonadati</taxon>
        <taxon>Pseudomonadota</taxon>
        <taxon>Alphaproteobacteria</taxon>
        <taxon>Acetobacterales</taxon>
        <taxon>Acetobacteraceae</taxon>
        <taxon>Komagataeibacter</taxon>
    </lineage>
</organism>
<feature type="domain" description="ABC transporter" evidence="4">
    <location>
        <begin position="1"/>
        <end position="231"/>
    </location>
</feature>
<proteinExistence type="predicted"/>
<gene>
    <name evidence="5" type="ORF">FMA36_09105</name>
</gene>
<dbReference type="SUPFAM" id="SSF52540">
    <property type="entry name" value="P-loop containing nucleoside triphosphate hydrolases"/>
    <property type="match status" value="1"/>
</dbReference>
<dbReference type="Pfam" id="PF00005">
    <property type="entry name" value="ABC_tran"/>
    <property type="match status" value="1"/>
</dbReference>
<dbReference type="Gene3D" id="3.40.50.300">
    <property type="entry name" value="P-loop containing nucleotide triphosphate hydrolases"/>
    <property type="match status" value="1"/>
</dbReference>
<dbReference type="PANTHER" id="PTHR42781:SF9">
    <property type="entry name" value="AMINO ACID ABC TRANSPORTER, ATP-BINDING PROTEIN-RELATED"/>
    <property type="match status" value="1"/>
</dbReference>
<evidence type="ECO:0000256" key="1">
    <source>
        <dbReference type="ARBA" id="ARBA00022448"/>
    </source>
</evidence>
<dbReference type="InterPro" id="IPR003439">
    <property type="entry name" value="ABC_transporter-like_ATP-bd"/>
</dbReference>
<dbReference type="InterPro" id="IPR003593">
    <property type="entry name" value="AAA+_ATPase"/>
</dbReference>
<sequence length="236" mass="25514">MQASYGANPILLGVDLDIEKGEIVSLIGPSGSGKSTMLRVLIGLTPLSGGEIRLEGKPIDYATKAGLRAVRSRMAMVFQSFGLFDHLTVEQNLLLAPTVVGKKKRAPLLEEMHEVLRLTDMQGHEGKRPPQLSGGQKQRIAIARALMLHPEILLMDEPTSALDPIRIAAMSDLFGKLAAQGVTIIQVSHNMDVVRSLSDRIVLMHDGRIAATASPKRDQDDNAAIARFMAAEAHQA</sequence>
<protein>
    <submittedName>
        <fullName evidence="5">Amino acid ABC transporter ATP-binding protein</fullName>
    </submittedName>
</protein>
<evidence type="ECO:0000256" key="3">
    <source>
        <dbReference type="ARBA" id="ARBA00022840"/>
    </source>
</evidence>
<accession>A0A857FSE7</accession>
<dbReference type="PROSITE" id="PS00211">
    <property type="entry name" value="ABC_TRANSPORTER_1"/>
    <property type="match status" value="1"/>
</dbReference>
<dbReference type="SMART" id="SM00382">
    <property type="entry name" value="AAA"/>
    <property type="match status" value="1"/>
</dbReference>
<dbReference type="OrthoDB" id="9775250at2"/>
<evidence type="ECO:0000313" key="6">
    <source>
        <dbReference type="Proteomes" id="UP000464674"/>
    </source>
</evidence>
<dbReference type="GO" id="GO:0016887">
    <property type="term" value="F:ATP hydrolysis activity"/>
    <property type="evidence" value="ECO:0007669"/>
    <property type="project" value="InterPro"/>
</dbReference>
<keyword evidence="3 5" id="KW-0067">ATP-binding</keyword>
<keyword evidence="2" id="KW-0547">Nucleotide-binding</keyword>